<evidence type="ECO:0000259" key="1">
    <source>
        <dbReference type="Pfam" id="PF12697"/>
    </source>
</evidence>
<dbReference type="PANTHER" id="PTHR37017">
    <property type="entry name" value="AB HYDROLASE-1 DOMAIN-CONTAINING PROTEIN-RELATED"/>
    <property type="match status" value="1"/>
</dbReference>
<evidence type="ECO:0000313" key="3">
    <source>
        <dbReference type="Proteomes" id="UP001183615"/>
    </source>
</evidence>
<organism evidence="2 3">
    <name type="scientific">Streptomyces johnsoniae</name>
    <dbReference type="NCBI Taxonomy" id="3075532"/>
    <lineage>
        <taxon>Bacteria</taxon>
        <taxon>Bacillati</taxon>
        <taxon>Actinomycetota</taxon>
        <taxon>Actinomycetes</taxon>
        <taxon>Kitasatosporales</taxon>
        <taxon>Streptomycetaceae</taxon>
        <taxon>Streptomyces</taxon>
    </lineage>
</organism>
<dbReference type="Pfam" id="PF12697">
    <property type="entry name" value="Abhydrolase_6"/>
    <property type="match status" value="1"/>
</dbReference>
<keyword evidence="3" id="KW-1185">Reference proteome</keyword>
<dbReference type="RefSeq" id="WP_311620525.1">
    <property type="nucleotide sequence ID" value="NZ_JAVREV010000019.1"/>
</dbReference>
<comment type="caution">
    <text evidence="2">The sequence shown here is derived from an EMBL/GenBank/DDBJ whole genome shotgun (WGS) entry which is preliminary data.</text>
</comment>
<dbReference type="Gene3D" id="3.40.50.1820">
    <property type="entry name" value="alpha/beta hydrolase"/>
    <property type="match status" value="1"/>
</dbReference>
<dbReference type="InterPro" id="IPR000073">
    <property type="entry name" value="AB_hydrolase_1"/>
</dbReference>
<name>A0ABU2SES4_9ACTN</name>
<dbReference type="GO" id="GO:0016787">
    <property type="term" value="F:hydrolase activity"/>
    <property type="evidence" value="ECO:0007669"/>
    <property type="project" value="UniProtKB-KW"/>
</dbReference>
<dbReference type="PANTHER" id="PTHR37017:SF11">
    <property type="entry name" value="ESTERASE_LIPASE_THIOESTERASE DOMAIN-CONTAINING PROTEIN"/>
    <property type="match status" value="1"/>
</dbReference>
<dbReference type="InterPro" id="IPR052897">
    <property type="entry name" value="Sec-Metab_Biosynth_Hydrolase"/>
</dbReference>
<accession>A0ABU2SES4</accession>
<proteinExistence type="predicted"/>
<dbReference type="SUPFAM" id="SSF53474">
    <property type="entry name" value="alpha/beta-Hydrolases"/>
    <property type="match status" value="1"/>
</dbReference>
<evidence type="ECO:0000313" key="2">
    <source>
        <dbReference type="EMBL" id="MDT0446369.1"/>
    </source>
</evidence>
<dbReference type="Proteomes" id="UP001183615">
    <property type="component" value="Unassembled WGS sequence"/>
</dbReference>
<dbReference type="EMBL" id="JAVREV010000019">
    <property type="protein sequence ID" value="MDT0446369.1"/>
    <property type="molecule type" value="Genomic_DNA"/>
</dbReference>
<feature type="domain" description="AB hydrolase-1" evidence="1">
    <location>
        <begin position="6"/>
        <end position="256"/>
    </location>
</feature>
<dbReference type="InterPro" id="IPR029058">
    <property type="entry name" value="AB_hydrolase_fold"/>
</dbReference>
<reference evidence="3" key="1">
    <citation type="submission" date="2023-07" db="EMBL/GenBank/DDBJ databases">
        <title>30 novel species of actinomycetes from the DSMZ collection.</title>
        <authorList>
            <person name="Nouioui I."/>
        </authorList>
    </citation>
    <scope>NUCLEOTIDE SEQUENCE [LARGE SCALE GENOMIC DNA]</scope>
    <source>
        <strain evidence="3">DSM 41886</strain>
    </source>
</reference>
<sequence length="267" mass="28666">MPKPIIVLVHGTFCDSSCWDRVSLALQEKGYQVIALANPLRGMGYDDKHLASLLEALGKEKDSEGNVSDIVLVGHSYGGAVITNGVLAGNTNVKAMVYVSATAPMPGELLIPPEHEIGLRARALPATAQEADDAGIDPKNDLLRRGTCGQDGKGVCDLYIRQDKFGEVLIGPAAGESETMAMAANQRPLSAPVIDQKSEIQGWKDKKPWFIIPKNDQVLPAATQRKSAERATEKGRIHEVEATHMIILSHSETVARIIIEAASSIAK</sequence>
<protein>
    <submittedName>
        <fullName evidence="2">Alpha/beta hydrolase</fullName>
    </submittedName>
</protein>
<gene>
    <name evidence="2" type="ORF">RM779_27790</name>
</gene>
<keyword evidence="2" id="KW-0378">Hydrolase</keyword>